<dbReference type="GeneID" id="98665771"/>
<dbReference type="GO" id="GO:0046872">
    <property type="term" value="F:metal ion binding"/>
    <property type="evidence" value="ECO:0007669"/>
    <property type="project" value="UniProtKB-KW"/>
</dbReference>
<evidence type="ECO:0000256" key="3">
    <source>
        <dbReference type="ARBA" id="ARBA00022840"/>
    </source>
</evidence>
<dbReference type="InterPro" id="IPR024185">
    <property type="entry name" value="FTHF_cligase-like_sf"/>
</dbReference>
<feature type="binding site" evidence="4">
    <location>
        <position position="57"/>
    </location>
    <ligand>
        <name>substrate</name>
    </ligand>
</feature>
<feature type="binding site" evidence="4">
    <location>
        <position position="62"/>
    </location>
    <ligand>
        <name>substrate</name>
    </ligand>
</feature>
<dbReference type="EMBL" id="FORY01000011">
    <property type="protein sequence ID" value="SFJ81995.1"/>
    <property type="molecule type" value="Genomic_DNA"/>
</dbReference>
<dbReference type="GO" id="GO:0030272">
    <property type="term" value="F:5-formyltetrahydrofolate cyclo-ligase activity"/>
    <property type="evidence" value="ECO:0007669"/>
    <property type="project" value="UniProtKB-EC"/>
</dbReference>
<keyword evidence="6" id="KW-0436">Ligase</keyword>
<dbReference type="RefSeq" id="WP_066604877.1">
    <property type="nucleotide sequence ID" value="NZ_FORY01000011.1"/>
</dbReference>
<gene>
    <name evidence="6" type="ORF">SAMN04488138_11169</name>
</gene>
<evidence type="ECO:0000256" key="1">
    <source>
        <dbReference type="ARBA" id="ARBA00010638"/>
    </source>
</evidence>
<organism evidence="6 7">
    <name type="scientific">Celeribacter halophilus</name>
    <dbReference type="NCBI Taxonomy" id="576117"/>
    <lineage>
        <taxon>Bacteria</taxon>
        <taxon>Pseudomonadati</taxon>
        <taxon>Pseudomonadota</taxon>
        <taxon>Alphaproteobacteria</taxon>
        <taxon>Rhodobacterales</taxon>
        <taxon>Roseobacteraceae</taxon>
        <taxon>Celeribacter</taxon>
    </lineage>
</organism>
<dbReference type="PIRSF" id="PIRSF006806">
    <property type="entry name" value="FTHF_cligase"/>
    <property type="match status" value="1"/>
</dbReference>
<dbReference type="PANTHER" id="PTHR23407:SF1">
    <property type="entry name" value="5-FORMYLTETRAHYDROFOLATE CYCLO-LIGASE"/>
    <property type="match status" value="1"/>
</dbReference>
<dbReference type="InterPro" id="IPR002698">
    <property type="entry name" value="FTHF_cligase"/>
</dbReference>
<keyword evidence="7" id="KW-1185">Reference proteome</keyword>
<dbReference type="NCBIfam" id="TIGR02727">
    <property type="entry name" value="MTHFS_bact"/>
    <property type="match status" value="1"/>
</dbReference>
<dbReference type="PANTHER" id="PTHR23407">
    <property type="entry name" value="ATPASE INHIBITOR/5-FORMYLTETRAHYDROFOLATE CYCLO-LIGASE"/>
    <property type="match status" value="1"/>
</dbReference>
<dbReference type="GO" id="GO:0009396">
    <property type="term" value="P:folic acid-containing compound biosynthetic process"/>
    <property type="evidence" value="ECO:0007669"/>
    <property type="project" value="TreeGrafter"/>
</dbReference>
<evidence type="ECO:0000313" key="6">
    <source>
        <dbReference type="EMBL" id="SFJ81995.1"/>
    </source>
</evidence>
<dbReference type="AlphaFoldDB" id="A0A1I3UGL6"/>
<dbReference type="GO" id="GO:0035999">
    <property type="term" value="P:tetrahydrofolate interconversion"/>
    <property type="evidence" value="ECO:0007669"/>
    <property type="project" value="TreeGrafter"/>
</dbReference>
<keyword evidence="5" id="KW-0460">Magnesium</keyword>
<evidence type="ECO:0000313" key="7">
    <source>
        <dbReference type="Proteomes" id="UP000183299"/>
    </source>
</evidence>
<comment type="catalytic activity">
    <reaction evidence="5">
        <text>(6S)-5-formyl-5,6,7,8-tetrahydrofolate + ATP = (6R)-5,10-methenyltetrahydrofolate + ADP + phosphate</text>
        <dbReference type="Rhea" id="RHEA:10488"/>
        <dbReference type="ChEBI" id="CHEBI:30616"/>
        <dbReference type="ChEBI" id="CHEBI:43474"/>
        <dbReference type="ChEBI" id="CHEBI:57455"/>
        <dbReference type="ChEBI" id="CHEBI:57457"/>
        <dbReference type="ChEBI" id="CHEBI:456216"/>
        <dbReference type="EC" id="6.3.3.2"/>
    </reaction>
</comment>
<keyword evidence="2 4" id="KW-0547">Nucleotide-binding</keyword>
<reference evidence="6 7" key="1">
    <citation type="submission" date="2016-10" db="EMBL/GenBank/DDBJ databases">
        <authorList>
            <person name="de Groot N.N."/>
        </authorList>
    </citation>
    <scope>NUCLEOTIDE SEQUENCE [LARGE SCALE GENOMIC DNA]</scope>
    <source>
        <strain evidence="6 7">CGMCC 1.8891</strain>
    </source>
</reference>
<evidence type="ECO:0000256" key="4">
    <source>
        <dbReference type="PIRSR" id="PIRSR006806-1"/>
    </source>
</evidence>
<accession>A0A1I3UGL6</accession>
<dbReference type="Proteomes" id="UP000183299">
    <property type="component" value="Unassembled WGS sequence"/>
</dbReference>
<dbReference type="SUPFAM" id="SSF100950">
    <property type="entry name" value="NagB/RpiA/CoA transferase-like"/>
    <property type="match status" value="1"/>
</dbReference>
<dbReference type="EC" id="6.3.3.2" evidence="5"/>
<proteinExistence type="inferred from homology"/>
<evidence type="ECO:0000256" key="5">
    <source>
        <dbReference type="RuleBase" id="RU361279"/>
    </source>
</evidence>
<keyword evidence="5" id="KW-0479">Metal-binding</keyword>
<dbReference type="STRING" id="576117.SAMN04488138_11169"/>
<dbReference type="Pfam" id="PF01812">
    <property type="entry name" value="5-FTHF_cyc-lig"/>
    <property type="match status" value="1"/>
</dbReference>
<keyword evidence="3 4" id="KW-0067">ATP-binding</keyword>
<comment type="similarity">
    <text evidence="1 5">Belongs to the 5-formyltetrahydrofolate cyclo-ligase family.</text>
</comment>
<sequence>MNGAVLSKTALRAQAKVAREEAHAQSLAQGGAAARQAVQLLLGFLQPHVGQVIAGYMPLGSELDPRPAMTELSMHGPVAVPVVEAKAQPLRFDLWSPEAEMKPGAFGAAIPKISQPVVPEVVIVPMLAFNRVGHRLGYGGGFYDRTLAKLRAGGPVFAVGLAYAGQEAHDELPVEPTDAPLDAIVTEREVLTF</sequence>
<feature type="binding site" evidence="4">
    <location>
        <begin position="135"/>
        <end position="143"/>
    </location>
    <ligand>
        <name>ATP</name>
        <dbReference type="ChEBI" id="CHEBI:30616"/>
    </ligand>
</feature>
<comment type="cofactor">
    <cofactor evidence="5">
        <name>Mg(2+)</name>
        <dbReference type="ChEBI" id="CHEBI:18420"/>
    </cofactor>
</comment>
<dbReference type="InterPro" id="IPR037171">
    <property type="entry name" value="NagB/RpiA_transferase-like"/>
</dbReference>
<dbReference type="GO" id="GO:0005524">
    <property type="term" value="F:ATP binding"/>
    <property type="evidence" value="ECO:0007669"/>
    <property type="project" value="UniProtKB-KW"/>
</dbReference>
<name>A0A1I3UGL6_9RHOB</name>
<feature type="binding site" evidence="4">
    <location>
        <begin position="8"/>
        <end position="12"/>
    </location>
    <ligand>
        <name>ATP</name>
        <dbReference type="ChEBI" id="CHEBI:30616"/>
    </ligand>
</feature>
<evidence type="ECO:0000256" key="2">
    <source>
        <dbReference type="ARBA" id="ARBA00022741"/>
    </source>
</evidence>
<protein>
    <recommendedName>
        <fullName evidence="5">5-formyltetrahydrofolate cyclo-ligase</fullName>
        <ecNumber evidence="5">6.3.3.2</ecNumber>
    </recommendedName>
</protein>
<dbReference type="Gene3D" id="3.40.50.10420">
    <property type="entry name" value="NagB/RpiA/CoA transferase-like"/>
    <property type="match status" value="1"/>
</dbReference>